<evidence type="ECO:0000256" key="1">
    <source>
        <dbReference type="ARBA" id="ARBA00022741"/>
    </source>
</evidence>
<keyword evidence="1" id="KW-0547">Nucleotide-binding</keyword>
<dbReference type="Pfam" id="PF01883">
    <property type="entry name" value="FeS_assembly_P"/>
    <property type="match status" value="1"/>
</dbReference>
<dbReference type="GO" id="GO:0016226">
    <property type="term" value="P:iron-sulfur cluster assembly"/>
    <property type="evidence" value="ECO:0007669"/>
    <property type="project" value="InterPro"/>
</dbReference>
<dbReference type="InterPro" id="IPR027417">
    <property type="entry name" value="P-loop_NTPase"/>
</dbReference>
<dbReference type="AlphaFoldDB" id="A0A5A7N2I0"/>
<sequence>MTPTKDQILTALETVIDPEQGKDIVSLGYISGLVIKQGNIGFALDVGTVDKAQKMEPVRLAAQKVVSTLPGVLSATVALTAERPPQSSGPRPATPPSMHGAAKAGPPALEGIKQVKAIIAVASGKGGVGKSTTAVNLAISLARTGLSVGLMDADIYGPSIPRLVGLSGRPHVSGKTIEPMEAFGIKTMSIGYLVEEEKA</sequence>
<dbReference type="PANTHER" id="PTHR42961:SF2">
    <property type="entry name" value="IRON-SULFUR PROTEIN NUBPL"/>
    <property type="match status" value="1"/>
</dbReference>
<feature type="domain" description="MIP18 family-like" evidence="4">
    <location>
        <begin position="5"/>
        <end position="77"/>
    </location>
</feature>
<name>A0A5A7N2I0_9PROT</name>
<dbReference type="PANTHER" id="PTHR42961">
    <property type="entry name" value="IRON-SULFUR PROTEIN NUBPL"/>
    <property type="match status" value="1"/>
</dbReference>
<dbReference type="SUPFAM" id="SSF52540">
    <property type="entry name" value="P-loop containing nucleoside triphosphate hydrolases"/>
    <property type="match status" value="1"/>
</dbReference>
<dbReference type="InterPro" id="IPR002744">
    <property type="entry name" value="MIP18-like"/>
</dbReference>
<dbReference type="InterPro" id="IPR044304">
    <property type="entry name" value="NUBPL-like"/>
</dbReference>
<evidence type="ECO:0000256" key="2">
    <source>
        <dbReference type="ARBA" id="ARBA00022840"/>
    </source>
</evidence>
<evidence type="ECO:0000313" key="5">
    <source>
        <dbReference type="EMBL" id="GER01276.1"/>
    </source>
</evidence>
<comment type="caution">
    <text evidence="5">The sequence shown here is derived from an EMBL/GenBank/DDBJ whole genome shotgun (WGS) entry which is preliminary data.</text>
</comment>
<protein>
    <recommendedName>
        <fullName evidence="4">MIP18 family-like domain-containing protein</fullName>
    </recommendedName>
</protein>
<dbReference type="GO" id="GO:0005524">
    <property type="term" value="F:ATP binding"/>
    <property type="evidence" value="ECO:0007669"/>
    <property type="project" value="UniProtKB-KW"/>
</dbReference>
<proteinExistence type="predicted"/>
<organism evidence="5 6">
    <name type="scientific">Iodidimonas gelatinilytica</name>
    <dbReference type="NCBI Taxonomy" id="1236966"/>
    <lineage>
        <taxon>Bacteria</taxon>
        <taxon>Pseudomonadati</taxon>
        <taxon>Pseudomonadota</taxon>
        <taxon>Alphaproteobacteria</taxon>
        <taxon>Iodidimonadales</taxon>
        <taxon>Iodidimonadaceae</taxon>
        <taxon>Iodidimonas</taxon>
    </lineage>
</organism>
<feature type="region of interest" description="Disordered" evidence="3">
    <location>
        <begin position="81"/>
        <end position="105"/>
    </location>
</feature>
<evidence type="ECO:0000259" key="4">
    <source>
        <dbReference type="Pfam" id="PF01883"/>
    </source>
</evidence>
<dbReference type="Gene3D" id="3.40.50.300">
    <property type="entry name" value="P-loop containing nucleotide triphosphate hydrolases"/>
    <property type="match status" value="1"/>
</dbReference>
<reference evidence="5 6" key="1">
    <citation type="submission" date="2019-09" db="EMBL/GenBank/DDBJ databases">
        <title>NBRP : Genome information of microbial organism related human and environment.</title>
        <authorList>
            <person name="Hattori M."/>
            <person name="Oshima K."/>
            <person name="Inaba H."/>
            <person name="Suda W."/>
            <person name="Sakamoto M."/>
            <person name="Iino T."/>
            <person name="Kitahara M."/>
            <person name="Oshida Y."/>
            <person name="Iida T."/>
            <person name="Kudo T."/>
            <person name="Itoh T."/>
            <person name="Ohkuma M."/>
        </authorList>
    </citation>
    <scope>NUCLEOTIDE SEQUENCE [LARGE SCALE GENOMIC DNA]</scope>
    <source>
        <strain evidence="5 6">Mie-1</strain>
    </source>
</reference>
<dbReference type="GO" id="GO:0051539">
    <property type="term" value="F:4 iron, 4 sulfur cluster binding"/>
    <property type="evidence" value="ECO:0007669"/>
    <property type="project" value="TreeGrafter"/>
</dbReference>
<dbReference type="Pfam" id="PF10609">
    <property type="entry name" value="ParA"/>
    <property type="match status" value="1"/>
</dbReference>
<dbReference type="Proteomes" id="UP000325187">
    <property type="component" value="Unassembled WGS sequence"/>
</dbReference>
<dbReference type="SUPFAM" id="SSF117916">
    <property type="entry name" value="Fe-S cluster assembly (FSCA) domain-like"/>
    <property type="match status" value="1"/>
</dbReference>
<keyword evidence="6" id="KW-1185">Reference proteome</keyword>
<evidence type="ECO:0000256" key="3">
    <source>
        <dbReference type="SAM" id="MobiDB-lite"/>
    </source>
</evidence>
<dbReference type="Gene3D" id="3.30.300.130">
    <property type="entry name" value="Fe-S cluster assembly (FSCA)"/>
    <property type="match status" value="1"/>
</dbReference>
<evidence type="ECO:0000313" key="6">
    <source>
        <dbReference type="Proteomes" id="UP000325187"/>
    </source>
</evidence>
<keyword evidence="2" id="KW-0067">ATP-binding</keyword>
<gene>
    <name evidence="5" type="ORF">JCM17845_18990</name>
</gene>
<accession>A0A5A7N2I0</accession>
<dbReference type="EMBL" id="BKCM01000009">
    <property type="protein sequence ID" value="GER01276.1"/>
    <property type="molecule type" value="Genomic_DNA"/>
</dbReference>
<dbReference type="InterPro" id="IPR033756">
    <property type="entry name" value="YlxH/NBP35"/>
</dbReference>
<dbReference type="InterPro" id="IPR034904">
    <property type="entry name" value="FSCA_dom_sf"/>
</dbReference>